<evidence type="ECO:0000313" key="3">
    <source>
        <dbReference type="Proteomes" id="UP000306102"/>
    </source>
</evidence>
<dbReference type="EMBL" id="SDRB02010658">
    <property type="protein sequence ID" value="THG05198.1"/>
    <property type="molecule type" value="Genomic_DNA"/>
</dbReference>
<protein>
    <submittedName>
        <fullName evidence="2">Uncharacterized protein</fullName>
    </submittedName>
</protein>
<evidence type="ECO:0000256" key="1">
    <source>
        <dbReference type="SAM" id="MobiDB-lite"/>
    </source>
</evidence>
<dbReference type="PANTHER" id="PTHR36747:SF1">
    <property type="entry name" value="HYDROXYPROLINE-RICH GLYCOPROTEIN FAMILY PROTEIN"/>
    <property type="match status" value="1"/>
</dbReference>
<reference evidence="2 3" key="1">
    <citation type="journal article" date="2018" name="Proc. Natl. Acad. Sci. U.S.A.">
        <title>Draft genome sequence of Camellia sinensis var. sinensis provides insights into the evolution of the tea genome and tea quality.</title>
        <authorList>
            <person name="Wei C."/>
            <person name="Yang H."/>
            <person name="Wang S."/>
            <person name="Zhao J."/>
            <person name="Liu C."/>
            <person name="Gao L."/>
            <person name="Xia E."/>
            <person name="Lu Y."/>
            <person name="Tai Y."/>
            <person name="She G."/>
            <person name="Sun J."/>
            <person name="Cao H."/>
            <person name="Tong W."/>
            <person name="Gao Q."/>
            <person name="Li Y."/>
            <person name="Deng W."/>
            <person name="Jiang X."/>
            <person name="Wang W."/>
            <person name="Chen Q."/>
            <person name="Zhang S."/>
            <person name="Li H."/>
            <person name="Wu J."/>
            <person name="Wang P."/>
            <person name="Li P."/>
            <person name="Shi C."/>
            <person name="Zheng F."/>
            <person name="Jian J."/>
            <person name="Huang B."/>
            <person name="Shan D."/>
            <person name="Shi M."/>
            <person name="Fang C."/>
            <person name="Yue Y."/>
            <person name="Li F."/>
            <person name="Li D."/>
            <person name="Wei S."/>
            <person name="Han B."/>
            <person name="Jiang C."/>
            <person name="Yin Y."/>
            <person name="Xia T."/>
            <person name="Zhang Z."/>
            <person name="Bennetzen J.L."/>
            <person name="Zhao S."/>
            <person name="Wan X."/>
        </authorList>
    </citation>
    <scope>NUCLEOTIDE SEQUENCE [LARGE SCALE GENOMIC DNA]</scope>
    <source>
        <strain evidence="3">cv. Shuchazao</strain>
        <tissue evidence="2">Leaf</tissue>
    </source>
</reference>
<keyword evidence="3" id="KW-1185">Reference proteome</keyword>
<evidence type="ECO:0000313" key="2">
    <source>
        <dbReference type="EMBL" id="THG05198.1"/>
    </source>
</evidence>
<comment type="caution">
    <text evidence="2">The sequence shown here is derived from an EMBL/GenBank/DDBJ whole genome shotgun (WGS) entry which is preliminary data.</text>
</comment>
<dbReference type="STRING" id="542762.A0A4S4DQ35"/>
<accession>A0A4S4DQ35</accession>
<proteinExistence type="predicted"/>
<dbReference type="AlphaFoldDB" id="A0A4S4DQ35"/>
<name>A0A4S4DQ35_CAMSN</name>
<gene>
    <name evidence="2" type="ORF">TEA_013643</name>
</gene>
<feature type="compositionally biased region" description="Polar residues" evidence="1">
    <location>
        <begin position="30"/>
        <end position="47"/>
    </location>
</feature>
<dbReference type="PANTHER" id="PTHR36747">
    <property type="entry name" value="HYDROXYPROLINE-RICH GLYCOPROTEIN FAMILY PROTEIN"/>
    <property type="match status" value="1"/>
</dbReference>
<sequence length="133" mass="14729">MLSLSLSEVVCLYFTCNSMEKALKTPPKTPIQSENTHSDSKCTPPQTHRTDQNSQNSGNGTGNTPNRLTVPKAFKYPERYTSPTDLMMSPVSKGLLARTRKPGTLLPPTKNQPPKIQDLSFQEVGLFANLKHQ</sequence>
<feature type="compositionally biased region" description="Low complexity" evidence="1">
    <location>
        <begin position="52"/>
        <end position="64"/>
    </location>
</feature>
<dbReference type="Proteomes" id="UP000306102">
    <property type="component" value="Unassembled WGS sequence"/>
</dbReference>
<feature type="region of interest" description="Disordered" evidence="1">
    <location>
        <begin position="23"/>
        <end position="89"/>
    </location>
</feature>
<organism evidence="2 3">
    <name type="scientific">Camellia sinensis var. sinensis</name>
    <name type="common">China tea</name>
    <dbReference type="NCBI Taxonomy" id="542762"/>
    <lineage>
        <taxon>Eukaryota</taxon>
        <taxon>Viridiplantae</taxon>
        <taxon>Streptophyta</taxon>
        <taxon>Embryophyta</taxon>
        <taxon>Tracheophyta</taxon>
        <taxon>Spermatophyta</taxon>
        <taxon>Magnoliopsida</taxon>
        <taxon>eudicotyledons</taxon>
        <taxon>Gunneridae</taxon>
        <taxon>Pentapetalae</taxon>
        <taxon>asterids</taxon>
        <taxon>Ericales</taxon>
        <taxon>Theaceae</taxon>
        <taxon>Camellia</taxon>
    </lineage>
</organism>